<feature type="compositionally biased region" description="Low complexity" evidence="1">
    <location>
        <begin position="101"/>
        <end position="116"/>
    </location>
</feature>
<keyword evidence="4" id="KW-1185">Reference proteome</keyword>
<gene>
    <name evidence="3" type="ORF">CJD38_02225</name>
</gene>
<accession>A0A2T5MK57</accession>
<evidence type="ECO:0000313" key="3">
    <source>
        <dbReference type="EMBL" id="PTU32950.1"/>
    </source>
</evidence>
<evidence type="ECO:0000256" key="2">
    <source>
        <dbReference type="SAM" id="SignalP"/>
    </source>
</evidence>
<dbReference type="EMBL" id="QANS01000001">
    <property type="protein sequence ID" value="PTU32950.1"/>
    <property type="molecule type" value="Genomic_DNA"/>
</dbReference>
<name>A0A2T5MK57_9GAMM</name>
<feature type="signal peptide" evidence="2">
    <location>
        <begin position="1"/>
        <end position="21"/>
    </location>
</feature>
<organism evidence="3 4">
    <name type="scientific">Stenotrophobium rhamnosiphilum</name>
    <dbReference type="NCBI Taxonomy" id="2029166"/>
    <lineage>
        <taxon>Bacteria</taxon>
        <taxon>Pseudomonadati</taxon>
        <taxon>Pseudomonadota</taxon>
        <taxon>Gammaproteobacteria</taxon>
        <taxon>Nevskiales</taxon>
        <taxon>Nevskiaceae</taxon>
        <taxon>Stenotrophobium</taxon>
    </lineage>
</organism>
<feature type="region of interest" description="Disordered" evidence="1">
    <location>
        <begin position="90"/>
        <end position="130"/>
    </location>
</feature>
<protein>
    <recommendedName>
        <fullName evidence="5">DUF1161 domain-containing protein</fullName>
    </recommendedName>
</protein>
<feature type="chain" id="PRO_5015641747" description="DUF1161 domain-containing protein" evidence="2">
    <location>
        <begin position="22"/>
        <end position="130"/>
    </location>
</feature>
<evidence type="ECO:0000313" key="4">
    <source>
        <dbReference type="Proteomes" id="UP000244248"/>
    </source>
</evidence>
<sequence>MKKVILMAGLFAAVAAMPVFAGTPCDEVKAQIAKKLDGKGVKGYTLEAVAAADVKGQKVVGSCEAGSKQIVYTRGAAKAANAETKAATKAAAPAKAEHHAAPAAKAAAAPAAPAPAMKGPVMTKPGAAKQ</sequence>
<comment type="caution">
    <text evidence="3">The sequence shown here is derived from an EMBL/GenBank/DDBJ whole genome shotgun (WGS) entry which is preliminary data.</text>
</comment>
<dbReference type="Pfam" id="PF06649">
    <property type="entry name" value="DUF1161"/>
    <property type="match status" value="1"/>
</dbReference>
<evidence type="ECO:0000256" key="1">
    <source>
        <dbReference type="SAM" id="MobiDB-lite"/>
    </source>
</evidence>
<proteinExistence type="predicted"/>
<dbReference type="OrthoDB" id="9152878at2"/>
<dbReference type="Proteomes" id="UP000244248">
    <property type="component" value="Unassembled WGS sequence"/>
</dbReference>
<dbReference type="InterPro" id="IPR010595">
    <property type="entry name" value="DUF1161"/>
</dbReference>
<keyword evidence="2" id="KW-0732">Signal</keyword>
<dbReference type="AlphaFoldDB" id="A0A2T5MK57"/>
<reference evidence="3 4" key="1">
    <citation type="submission" date="2018-04" db="EMBL/GenBank/DDBJ databases">
        <title>Novel species isolated from glacier.</title>
        <authorList>
            <person name="Liu Q."/>
            <person name="Xin Y.-H."/>
        </authorList>
    </citation>
    <scope>NUCLEOTIDE SEQUENCE [LARGE SCALE GENOMIC DNA]</scope>
    <source>
        <strain evidence="3 4">GT1R17</strain>
    </source>
</reference>
<evidence type="ECO:0008006" key="5">
    <source>
        <dbReference type="Google" id="ProtNLM"/>
    </source>
</evidence>